<proteinExistence type="predicted"/>
<evidence type="ECO:0000256" key="2">
    <source>
        <dbReference type="ARBA" id="ARBA00023015"/>
    </source>
</evidence>
<dbReference type="AlphaFoldDB" id="A0A5K7Z808"/>
<dbReference type="PANTHER" id="PTHR47506">
    <property type="entry name" value="TRANSCRIPTIONAL REGULATORY PROTEIN"/>
    <property type="match status" value="1"/>
</dbReference>
<evidence type="ECO:0000256" key="3">
    <source>
        <dbReference type="ARBA" id="ARBA00023125"/>
    </source>
</evidence>
<protein>
    <recommendedName>
        <fullName evidence="6">HTH tetR-type domain-containing protein</fullName>
    </recommendedName>
</protein>
<evidence type="ECO:0000313" key="7">
    <source>
        <dbReference type="EMBL" id="BBO77956.1"/>
    </source>
</evidence>
<dbReference type="Proteomes" id="UP000427769">
    <property type="component" value="Chromosome"/>
</dbReference>
<accession>A0A5K7Z808</accession>
<dbReference type="PANTHER" id="PTHR47506:SF1">
    <property type="entry name" value="HTH-TYPE TRANSCRIPTIONAL REGULATOR YJDC"/>
    <property type="match status" value="1"/>
</dbReference>
<keyword evidence="1" id="KW-0678">Repressor</keyword>
<feature type="DNA-binding region" description="H-T-H motif" evidence="5">
    <location>
        <begin position="32"/>
        <end position="51"/>
    </location>
</feature>
<feature type="domain" description="HTH tetR-type" evidence="6">
    <location>
        <begin position="9"/>
        <end position="69"/>
    </location>
</feature>
<dbReference type="InterPro" id="IPR001647">
    <property type="entry name" value="HTH_TetR"/>
</dbReference>
<keyword evidence="3 5" id="KW-0238">DNA-binding</keyword>
<dbReference type="GO" id="GO:0003677">
    <property type="term" value="F:DNA binding"/>
    <property type="evidence" value="ECO:0007669"/>
    <property type="project" value="UniProtKB-UniRule"/>
</dbReference>
<evidence type="ECO:0000259" key="6">
    <source>
        <dbReference type="PROSITE" id="PS50977"/>
    </source>
</evidence>
<evidence type="ECO:0000256" key="4">
    <source>
        <dbReference type="ARBA" id="ARBA00023163"/>
    </source>
</evidence>
<dbReference type="KEGG" id="dwd:DSCW_53730"/>
<dbReference type="RefSeq" id="WP_155306636.1">
    <property type="nucleotide sequence ID" value="NZ_AP021875.1"/>
</dbReference>
<keyword evidence="2" id="KW-0805">Transcription regulation</keyword>
<reference evidence="7 8" key="1">
    <citation type="submission" date="2019-11" db="EMBL/GenBank/DDBJ databases">
        <title>Comparative genomics of hydrocarbon-degrading Desulfosarcina strains.</title>
        <authorList>
            <person name="Watanabe M."/>
            <person name="Kojima H."/>
            <person name="Fukui M."/>
        </authorList>
    </citation>
    <scope>NUCLEOTIDE SEQUENCE [LARGE SCALE GENOMIC DNA]</scope>
    <source>
        <strain evidence="7 8">PP31</strain>
    </source>
</reference>
<dbReference type="Pfam" id="PF00440">
    <property type="entry name" value="TetR_N"/>
    <property type="match status" value="1"/>
</dbReference>
<name>A0A5K7Z808_9BACT</name>
<evidence type="ECO:0000313" key="8">
    <source>
        <dbReference type="Proteomes" id="UP000427769"/>
    </source>
</evidence>
<dbReference type="Pfam" id="PF13977">
    <property type="entry name" value="TetR_C_6"/>
    <property type="match status" value="1"/>
</dbReference>
<gene>
    <name evidence="7" type="ORF">DSCW_53730</name>
</gene>
<evidence type="ECO:0000256" key="5">
    <source>
        <dbReference type="PROSITE-ProRule" id="PRU00335"/>
    </source>
</evidence>
<sequence length="207" mass="23536">MPPIPELEAIRKAQIIEAGLHTIARRGCANVTMDDICSAAGLSKGGLAHYYRSKNELFKAVFDAFFDRIFQRSRETMALFDDPLDQILSFDWLYNDNDPDMEIGYPLLFDFMAVSVHDKEYREIFHDWIGNWVGLLSGALEAGIRNGQFTNLDPVDTARTISAIYQGVATRWYLAPEFHSRQWAVDSFQKAIQGLLTPYMSDKPSSK</sequence>
<dbReference type="InterPro" id="IPR039538">
    <property type="entry name" value="BetI_C"/>
</dbReference>
<dbReference type="InterPro" id="IPR036271">
    <property type="entry name" value="Tet_transcr_reg_TetR-rel_C_sf"/>
</dbReference>
<dbReference type="PROSITE" id="PS50977">
    <property type="entry name" value="HTH_TETR_2"/>
    <property type="match status" value="1"/>
</dbReference>
<keyword evidence="4" id="KW-0804">Transcription</keyword>
<dbReference type="SUPFAM" id="SSF48498">
    <property type="entry name" value="Tetracyclin repressor-like, C-terminal domain"/>
    <property type="match status" value="1"/>
</dbReference>
<dbReference type="Gene3D" id="1.10.357.10">
    <property type="entry name" value="Tetracycline Repressor, domain 2"/>
    <property type="match status" value="1"/>
</dbReference>
<keyword evidence="8" id="KW-1185">Reference proteome</keyword>
<dbReference type="EMBL" id="AP021875">
    <property type="protein sequence ID" value="BBO77956.1"/>
    <property type="molecule type" value="Genomic_DNA"/>
</dbReference>
<dbReference type="InterPro" id="IPR009057">
    <property type="entry name" value="Homeodomain-like_sf"/>
</dbReference>
<evidence type="ECO:0000256" key="1">
    <source>
        <dbReference type="ARBA" id="ARBA00022491"/>
    </source>
</evidence>
<dbReference type="OrthoDB" id="5419406at2"/>
<dbReference type="SUPFAM" id="SSF46689">
    <property type="entry name" value="Homeodomain-like"/>
    <property type="match status" value="1"/>
</dbReference>
<organism evidence="7 8">
    <name type="scientific">Desulfosarcina widdelii</name>
    <dbReference type="NCBI Taxonomy" id="947919"/>
    <lineage>
        <taxon>Bacteria</taxon>
        <taxon>Pseudomonadati</taxon>
        <taxon>Thermodesulfobacteriota</taxon>
        <taxon>Desulfobacteria</taxon>
        <taxon>Desulfobacterales</taxon>
        <taxon>Desulfosarcinaceae</taxon>
        <taxon>Desulfosarcina</taxon>
    </lineage>
</organism>